<evidence type="ECO:0000313" key="3">
    <source>
        <dbReference type="Proteomes" id="UP000315217"/>
    </source>
</evidence>
<dbReference type="EMBL" id="VBAI01000235">
    <property type="protein sequence ID" value="TMJ07874.1"/>
    <property type="molecule type" value="Genomic_DNA"/>
</dbReference>
<gene>
    <name evidence="2" type="ORF">E6G98_13130</name>
</gene>
<dbReference type="InterPro" id="IPR025714">
    <property type="entry name" value="Methyltranfer_dom"/>
</dbReference>
<dbReference type="GO" id="GO:0008168">
    <property type="term" value="F:methyltransferase activity"/>
    <property type="evidence" value="ECO:0007669"/>
    <property type="project" value="UniProtKB-KW"/>
</dbReference>
<dbReference type="AlphaFoldDB" id="A0A537LIM0"/>
<protein>
    <submittedName>
        <fullName evidence="2">Methyltransferase domain-containing protein</fullName>
    </submittedName>
</protein>
<proteinExistence type="predicted"/>
<dbReference type="Pfam" id="PF13847">
    <property type="entry name" value="Methyltransf_31"/>
    <property type="match status" value="1"/>
</dbReference>
<accession>A0A537LIM0</accession>
<dbReference type="PANTHER" id="PTHR43861">
    <property type="entry name" value="TRANS-ACONITATE 2-METHYLTRANSFERASE-RELATED"/>
    <property type="match status" value="1"/>
</dbReference>
<dbReference type="SUPFAM" id="SSF53335">
    <property type="entry name" value="S-adenosyl-L-methionine-dependent methyltransferases"/>
    <property type="match status" value="1"/>
</dbReference>
<dbReference type="Gene3D" id="3.40.50.150">
    <property type="entry name" value="Vaccinia Virus protein VP39"/>
    <property type="match status" value="1"/>
</dbReference>
<keyword evidence="2" id="KW-0808">Transferase</keyword>
<dbReference type="InterPro" id="IPR029063">
    <property type="entry name" value="SAM-dependent_MTases_sf"/>
</dbReference>
<dbReference type="CDD" id="cd02440">
    <property type="entry name" value="AdoMet_MTases"/>
    <property type="match status" value="1"/>
</dbReference>
<dbReference type="GO" id="GO:0032259">
    <property type="term" value="P:methylation"/>
    <property type="evidence" value="ECO:0007669"/>
    <property type="project" value="UniProtKB-KW"/>
</dbReference>
<reference evidence="2 3" key="1">
    <citation type="journal article" date="2019" name="Nat. Microbiol.">
        <title>Mediterranean grassland soil C-N compound turnover is dependent on rainfall and depth, and is mediated by genomically divergent microorganisms.</title>
        <authorList>
            <person name="Diamond S."/>
            <person name="Andeer P.F."/>
            <person name="Li Z."/>
            <person name="Crits-Christoph A."/>
            <person name="Burstein D."/>
            <person name="Anantharaman K."/>
            <person name="Lane K.R."/>
            <person name="Thomas B.C."/>
            <person name="Pan C."/>
            <person name="Northen T.R."/>
            <person name="Banfield J.F."/>
        </authorList>
    </citation>
    <scope>NUCLEOTIDE SEQUENCE [LARGE SCALE GENOMIC DNA]</scope>
    <source>
        <strain evidence="2">NP_1</strain>
    </source>
</reference>
<evidence type="ECO:0000313" key="2">
    <source>
        <dbReference type="EMBL" id="TMJ07874.1"/>
    </source>
</evidence>
<sequence>MPEPKEYLLAGGAAELERLQLQARVWEPEAEVMLDMIGVASGWRCIDLGCGALGLLGPMSRRAGPKGEVTGVDMDAKQLAAARAYVAAEDLKNVKVLELDAYNTRLPRESFDLTHVRFVFAPVGREADLLREMIALTRPGGTIAIQEPDAASWNSYPPHPSWKKVKEIILAAFSAGGGDFNAGARTFGMLRRAGLGDVRIRAAVIALQDKHPYMRSPVQFATSLRKRIVEGKLATEAELDKLLAECEKIVNDPDRFSLTFTVTQVWGRKPS</sequence>
<name>A0A537LIM0_9BACT</name>
<comment type="caution">
    <text evidence="2">The sequence shown here is derived from an EMBL/GenBank/DDBJ whole genome shotgun (WGS) entry which is preliminary data.</text>
</comment>
<evidence type="ECO:0000259" key="1">
    <source>
        <dbReference type="Pfam" id="PF13847"/>
    </source>
</evidence>
<dbReference type="Proteomes" id="UP000315217">
    <property type="component" value="Unassembled WGS sequence"/>
</dbReference>
<keyword evidence="2" id="KW-0489">Methyltransferase</keyword>
<organism evidence="2 3">
    <name type="scientific">Candidatus Segetimicrobium genomatis</name>
    <dbReference type="NCBI Taxonomy" id="2569760"/>
    <lineage>
        <taxon>Bacteria</taxon>
        <taxon>Bacillati</taxon>
        <taxon>Candidatus Sysuimicrobiota</taxon>
        <taxon>Candidatus Sysuimicrobiia</taxon>
        <taxon>Candidatus Sysuimicrobiales</taxon>
        <taxon>Candidatus Segetimicrobiaceae</taxon>
        <taxon>Candidatus Segetimicrobium</taxon>
    </lineage>
</organism>
<feature type="domain" description="Methyltransferase" evidence="1">
    <location>
        <begin position="41"/>
        <end position="155"/>
    </location>
</feature>